<evidence type="ECO:0000313" key="1">
    <source>
        <dbReference type="EMBL" id="KAG0411875.1"/>
    </source>
</evidence>
<accession>A0AC60NXS0</accession>
<evidence type="ECO:0000313" key="2">
    <source>
        <dbReference type="Proteomes" id="UP000805193"/>
    </source>
</evidence>
<organism evidence="1 2">
    <name type="scientific">Ixodes persulcatus</name>
    <name type="common">Taiga tick</name>
    <dbReference type="NCBI Taxonomy" id="34615"/>
    <lineage>
        <taxon>Eukaryota</taxon>
        <taxon>Metazoa</taxon>
        <taxon>Ecdysozoa</taxon>
        <taxon>Arthropoda</taxon>
        <taxon>Chelicerata</taxon>
        <taxon>Arachnida</taxon>
        <taxon>Acari</taxon>
        <taxon>Parasitiformes</taxon>
        <taxon>Ixodida</taxon>
        <taxon>Ixodoidea</taxon>
        <taxon>Ixodidae</taxon>
        <taxon>Ixodinae</taxon>
        <taxon>Ixodes</taxon>
    </lineage>
</organism>
<dbReference type="Proteomes" id="UP000805193">
    <property type="component" value="Unassembled WGS sequence"/>
</dbReference>
<name>A0AC60NXS0_IXOPE</name>
<proteinExistence type="predicted"/>
<sequence length="355" mass="39708">MERLPSRYGLHRRSQLTVAEIDMAKIRTHRDQNLVVVSTPEFEVTARVQELPAITVNGCQFEILAYIALPDNSCRVITGLDSRPTSKILSTRIRAQGVKVICARIMGQTNTAIINSEGLKVPYYVYFRGAKYRCLPHQPREQICTACLGLGHRVDICPHPEENKFCRCGKPGKNRPRARLQRKMCQLWWVASSHRPKVSGRQRGQLNKAHVRRHQLNRLPPVQRKPLPVLLRPRQKSSAPSTKVAHPQPRLRPSHAPLARVEFASMKDPTPAEAAAMEQGQAPNPKKRNRNPPELPGQPPAVPAAELSDSSEPASEVRLKEPPPFKPTPFVKPPPEPSPTQPIPFKPTPSLTPPP</sequence>
<gene>
    <name evidence="1" type="ORF">HPB47_010985</name>
</gene>
<reference evidence="1 2" key="1">
    <citation type="journal article" date="2020" name="Cell">
        <title>Large-Scale Comparative Analyses of Tick Genomes Elucidate Their Genetic Diversity and Vector Capacities.</title>
        <authorList>
            <consortium name="Tick Genome and Microbiome Consortium (TIGMIC)"/>
            <person name="Jia N."/>
            <person name="Wang J."/>
            <person name="Shi W."/>
            <person name="Du L."/>
            <person name="Sun Y."/>
            <person name="Zhan W."/>
            <person name="Jiang J.F."/>
            <person name="Wang Q."/>
            <person name="Zhang B."/>
            <person name="Ji P."/>
            <person name="Bell-Sakyi L."/>
            <person name="Cui X.M."/>
            <person name="Yuan T.T."/>
            <person name="Jiang B.G."/>
            <person name="Yang W.F."/>
            <person name="Lam T.T."/>
            <person name="Chang Q.C."/>
            <person name="Ding S.J."/>
            <person name="Wang X.J."/>
            <person name="Zhu J.G."/>
            <person name="Ruan X.D."/>
            <person name="Zhao L."/>
            <person name="Wei J.T."/>
            <person name="Ye R.Z."/>
            <person name="Que T.C."/>
            <person name="Du C.H."/>
            <person name="Zhou Y.H."/>
            <person name="Cheng J.X."/>
            <person name="Dai P.F."/>
            <person name="Guo W.B."/>
            <person name="Han X.H."/>
            <person name="Huang E.J."/>
            <person name="Li L.F."/>
            <person name="Wei W."/>
            <person name="Gao Y.C."/>
            <person name="Liu J.Z."/>
            <person name="Shao H.Z."/>
            <person name="Wang X."/>
            <person name="Wang C.C."/>
            <person name="Yang T.C."/>
            <person name="Huo Q.B."/>
            <person name="Li W."/>
            <person name="Chen H.Y."/>
            <person name="Chen S.E."/>
            <person name="Zhou L.G."/>
            <person name="Ni X.B."/>
            <person name="Tian J.H."/>
            <person name="Sheng Y."/>
            <person name="Liu T."/>
            <person name="Pan Y.S."/>
            <person name="Xia L.Y."/>
            <person name="Li J."/>
            <person name="Zhao F."/>
            <person name="Cao W.C."/>
        </authorList>
    </citation>
    <scope>NUCLEOTIDE SEQUENCE [LARGE SCALE GENOMIC DNA]</scope>
    <source>
        <strain evidence="1">Iper-2018</strain>
    </source>
</reference>
<protein>
    <submittedName>
        <fullName evidence="1">Uncharacterized protein</fullName>
    </submittedName>
</protein>
<dbReference type="EMBL" id="JABSTQ010011396">
    <property type="protein sequence ID" value="KAG0411875.1"/>
    <property type="molecule type" value="Genomic_DNA"/>
</dbReference>
<comment type="caution">
    <text evidence="1">The sequence shown here is derived from an EMBL/GenBank/DDBJ whole genome shotgun (WGS) entry which is preliminary data.</text>
</comment>
<keyword evidence="2" id="KW-1185">Reference proteome</keyword>